<dbReference type="InterPro" id="IPR003749">
    <property type="entry name" value="ThiS/MoaD-like"/>
</dbReference>
<keyword evidence="2" id="KW-1185">Reference proteome</keyword>
<reference evidence="1 2" key="1">
    <citation type="submission" date="2022-11" db="EMBL/GenBank/DDBJ databases">
        <title>Mycobacterium sp. nov.</title>
        <authorList>
            <person name="Papic B."/>
            <person name="Spicic S."/>
            <person name="Duvnjak S."/>
        </authorList>
    </citation>
    <scope>NUCLEOTIDE SEQUENCE [LARGE SCALE GENOMIC DNA]</scope>
    <source>
        <strain evidence="1 2">CVI_P4</strain>
    </source>
</reference>
<dbReference type="SUPFAM" id="SSF54285">
    <property type="entry name" value="MoaD/ThiS"/>
    <property type="match status" value="1"/>
</dbReference>
<dbReference type="Gene3D" id="3.10.20.30">
    <property type="match status" value="1"/>
</dbReference>
<comment type="caution">
    <text evidence="1">The sequence shown here is derived from an EMBL/GenBank/DDBJ whole genome shotgun (WGS) entry which is preliminary data.</text>
</comment>
<dbReference type="InterPro" id="IPR012675">
    <property type="entry name" value="Beta-grasp_dom_sf"/>
</dbReference>
<protein>
    <submittedName>
        <fullName evidence="1">MoaD/ThiS family protein</fullName>
    </submittedName>
</protein>
<sequence>MTEPVAVTVRFFAAARAAAGAESDLLNVRQGATVADVVGQLCCRSDELARVLQRCSYLCDGIAVRNQAIELRSGQTLDVLPPFAGG</sequence>
<dbReference type="EMBL" id="JAPJDO010000001">
    <property type="protein sequence ID" value="MCX2935428.1"/>
    <property type="molecule type" value="Genomic_DNA"/>
</dbReference>
<evidence type="ECO:0000313" key="2">
    <source>
        <dbReference type="Proteomes" id="UP001300745"/>
    </source>
</evidence>
<dbReference type="RefSeq" id="WP_265994496.1">
    <property type="nucleotide sequence ID" value="NZ_JAPJDN010000001.1"/>
</dbReference>
<organism evidence="1 2">
    <name type="scientific">Mycobacterium pinniadriaticum</name>
    <dbReference type="NCBI Taxonomy" id="2994102"/>
    <lineage>
        <taxon>Bacteria</taxon>
        <taxon>Bacillati</taxon>
        <taxon>Actinomycetota</taxon>
        <taxon>Actinomycetes</taxon>
        <taxon>Mycobacteriales</taxon>
        <taxon>Mycobacteriaceae</taxon>
        <taxon>Mycobacterium</taxon>
    </lineage>
</organism>
<gene>
    <name evidence="1" type="ORF">ORI27_01835</name>
</gene>
<name>A0ABT3S8D4_9MYCO</name>
<dbReference type="Pfam" id="PF02597">
    <property type="entry name" value="ThiS"/>
    <property type="match status" value="1"/>
</dbReference>
<dbReference type="InterPro" id="IPR016155">
    <property type="entry name" value="Mopterin_synth/thiamin_S_b"/>
</dbReference>
<proteinExistence type="predicted"/>
<evidence type="ECO:0000313" key="1">
    <source>
        <dbReference type="EMBL" id="MCX2935428.1"/>
    </source>
</evidence>
<accession>A0ABT3S8D4</accession>
<dbReference type="Proteomes" id="UP001300745">
    <property type="component" value="Unassembled WGS sequence"/>
</dbReference>